<name>A0ACC2VH51_9TREE</name>
<proteinExistence type="predicted"/>
<reference evidence="1" key="1">
    <citation type="submission" date="2023-04" db="EMBL/GenBank/DDBJ databases">
        <title>Draft Genome sequencing of Naganishia species isolated from polar environments using Oxford Nanopore Technology.</title>
        <authorList>
            <person name="Leo P."/>
            <person name="Venkateswaran K."/>
        </authorList>
    </citation>
    <scope>NUCLEOTIDE SEQUENCE</scope>
    <source>
        <strain evidence="1">MNA-CCFEE 5423</strain>
    </source>
</reference>
<dbReference type="EMBL" id="JASBWT010000015">
    <property type="protein sequence ID" value="KAJ9098262.1"/>
    <property type="molecule type" value="Genomic_DNA"/>
</dbReference>
<evidence type="ECO:0000313" key="1">
    <source>
        <dbReference type="EMBL" id="KAJ9098262.1"/>
    </source>
</evidence>
<keyword evidence="2" id="KW-1185">Reference proteome</keyword>
<dbReference type="Proteomes" id="UP001227268">
    <property type="component" value="Unassembled WGS sequence"/>
</dbReference>
<comment type="caution">
    <text evidence="1">The sequence shown here is derived from an EMBL/GenBank/DDBJ whole genome shotgun (WGS) entry which is preliminary data.</text>
</comment>
<evidence type="ECO:0000313" key="2">
    <source>
        <dbReference type="Proteomes" id="UP001227268"/>
    </source>
</evidence>
<sequence length="495" mass="54159">MSKRTLDSFLLPPPSSSSYSANSKRTKRDPPNPRSAPKHAVVSKSSTRKSNGIEVVDLDKVIDLETPSPSPQLSASVIVLDGEEAGTSSLHAAGEENHEEEPRQGCKTLDTEKQQQTLNITAQPPSFDTPPPPPLQDTHINYPFPIPHLPPQISSSITSAPVKQPTTLTHLPHLDLLHFEPYLDAKTSREYGEFLRRELPFYRVEYKLTRFGKVTDIKTPRYTSVEIATGTTYNYALVNYYSTGSDSISYHSDDEHFLEKQPAIASFSFLGVRDFVMKHKPVPAASSKSTLPGVSSSSTTATASRTENDDDAPSLAEITKAATTPLKFSLRPGTLILMRGPTQSHWLHSIPKRAGDGAGGRINITFRRNMTPAGTENYYRYNVGVGVGGDGVWKWDERGERCGCVGRVGTVVSGGSSSLGEWALGFVLDVGAYQRLKVQPLARPHTSNAPPPYPSPRKQMSNAPPPALNTMRINKHRSSTRREEQVVGNPSPTAH</sequence>
<protein>
    <submittedName>
        <fullName evidence="1">Uncharacterized protein</fullName>
    </submittedName>
</protein>
<organism evidence="1 2">
    <name type="scientific">Naganishia friedmannii</name>
    <dbReference type="NCBI Taxonomy" id="89922"/>
    <lineage>
        <taxon>Eukaryota</taxon>
        <taxon>Fungi</taxon>
        <taxon>Dikarya</taxon>
        <taxon>Basidiomycota</taxon>
        <taxon>Agaricomycotina</taxon>
        <taxon>Tremellomycetes</taxon>
        <taxon>Filobasidiales</taxon>
        <taxon>Filobasidiaceae</taxon>
        <taxon>Naganishia</taxon>
    </lineage>
</organism>
<gene>
    <name evidence="1" type="ORF">QFC21_004591</name>
</gene>
<accession>A0ACC2VH51</accession>